<evidence type="ECO:0000313" key="2">
    <source>
        <dbReference type="Proteomes" id="UP001367676"/>
    </source>
</evidence>
<comment type="caution">
    <text evidence="1">The sequence shown here is derived from an EMBL/GenBank/DDBJ whole genome shotgun (WGS) entry which is preliminary data.</text>
</comment>
<organism evidence="1 2">
    <name type="scientific">Parthenolecanium corni</name>
    <dbReference type="NCBI Taxonomy" id="536013"/>
    <lineage>
        <taxon>Eukaryota</taxon>
        <taxon>Metazoa</taxon>
        <taxon>Ecdysozoa</taxon>
        <taxon>Arthropoda</taxon>
        <taxon>Hexapoda</taxon>
        <taxon>Insecta</taxon>
        <taxon>Pterygota</taxon>
        <taxon>Neoptera</taxon>
        <taxon>Paraneoptera</taxon>
        <taxon>Hemiptera</taxon>
        <taxon>Sternorrhyncha</taxon>
        <taxon>Coccoidea</taxon>
        <taxon>Coccidae</taxon>
        <taxon>Parthenolecanium</taxon>
    </lineage>
</organism>
<protein>
    <submittedName>
        <fullName evidence="1">Uncharacterized protein</fullName>
    </submittedName>
</protein>
<dbReference type="EMBL" id="JBBCAQ010000019">
    <property type="protein sequence ID" value="KAK7595194.1"/>
    <property type="molecule type" value="Genomic_DNA"/>
</dbReference>
<evidence type="ECO:0000313" key="1">
    <source>
        <dbReference type="EMBL" id="KAK7595194.1"/>
    </source>
</evidence>
<reference evidence="1 2" key="1">
    <citation type="submission" date="2024-03" db="EMBL/GenBank/DDBJ databases">
        <title>Adaptation during the transition from Ophiocordyceps entomopathogen to insect associate is accompanied by gene loss and intensified selection.</title>
        <authorList>
            <person name="Ward C.M."/>
            <person name="Onetto C.A."/>
            <person name="Borneman A.R."/>
        </authorList>
    </citation>
    <scope>NUCLEOTIDE SEQUENCE [LARGE SCALE GENOMIC DNA]</scope>
    <source>
        <strain evidence="1">AWRI1</strain>
        <tissue evidence="1">Single Adult Female</tissue>
    </source>
</reference>
<sequence length="256" mass="28502">MTGFLLLNAYLNKSRLLENIIDNLPFEAHWPGYNFLGPGTKLAKRLGKGDKADEILENRAWNRVKSEDAQFFQEKIPAYVTTNLMKVKRMAGAGLETKKRKTQKWKKAGKIKGAGMKMKNKLKSGKRKRKSRGKLSFNKVLQTAKEQINPDQSLNDNTSKMMAALRELKKNKTITNVKRILAVPKQGGALTLLPILGALNTIKKVGESIGAIVAAATAVNEARKQIFGQKNGRGFVTINRNLALHKKGRGLILKLR</sequence>
<name>A0AAN9TWH5_9HEMI</name>
<keyword evidence="2" id="KW-1185">Reference proteome</keyword>
<proteinExistence type="predicted"/>
<gene>
    <name evidence="1" type="ORF">V9T40_001627</name>
</gene>
<accession>A0AAN9TWH5</accession>
<dbReference type="AlphaFoldDB" id="A0AAN9TWH5"/>
<dbReference type="Proteomes" id="UP001367676">
    <property type="component" value="Unassembled WGS sequence"/>
</dbReference>